<evidence type="ECO:0000313" key="1">
    <source>
        <dbReference type="EMBL" id="PIU99400.1"/>
    </source>
</evidence>
<dbReference type="EMBL" id="PEVG01000033">
    <property type="protein sequence ID" value="PIU99400.1"/>
    <property type="molecule type" value="Genomic_DNA"/>
</dbReference>
<name>A0A2M7B8J2_9BACT</name>
<dbReference type="AlphaFoldDB" id="A0A2M7B8J2"/>
<sequence>MKDKEPTHYEILKTMNRFATNTDRKFQNIESDIGGMKSDIGKIKANMVTKDHLDDKLADLKGDLIIIMRKEDIKIRALVEILRQKNILTKEEEKKVLTMQPFPQLYT</sequence>
<gene>
    <name evidence="1" type="ORF">COS58_02615</name>
</gene>
<organism evidence="1 2">
    <name type="scientific">Candidatus Tagabacteria bacterium CG03_land_8_20_14_0_80_41_22</name>
    <dbReference type="NCBI Taxonomy" id="1975020"/>
    <lineage>
        <taxon>Bacteria</taxon>
        <taxon>Candidatus Tagaibacteriota</taxon>
    </lineage>
</organism>
<dbReference type="Proteomes" id="UP000228561">
    <property type="component" value="Unassembled WGS sequence"/>
</dbReference>
<proteinExistence type="predicted"/>
<reference evidence="2" key="1">
    <citation type="submission" date="2017-09" db="EMBL/GenBank/DDBJ databases">
        <title>Depth-based differentiation of microbial function through sediment-hosted aquifers and enrichment of novel symbionts in the deep terrestrial subsurface.</title>
        <authorList>
            <person name="Probst A.J."/>
            <person name="Ladd B."/>
            <person name="Jarett J.K."/>
            <person name="Geller-Mcgrath D.E."/>
            <person name="Sieber C.M.K."/>
            <person name="Emerson J.B."/>
            <person name="Anantharaman K."/>
            <person name="Thomas B.C."/>
            <person name="Malmstrom R."/>
            <person name="Stieglmeier M."/>
            <person name="Klingl A."/>
            <person name="Woyke T."/>
            <person name="Ryan C.M."/>
            <person name="Banfield J.F."/>
        </authorList>
    </citation>
    <scope>NUCLEOTIDE SEQUENCE [LARGE SCALE GENOMIC DNA]</scope>
</reference>
<evidence type="ECO:0000313" key="2">
    <source>
        <dbReference type="Proteomes" id="UP000228561"/>
    </source>
</evidence>
<accession>A0A2M7B8J2</accession>
<comment type="caution">
    <text evidence="1">The sequence shown here is derived from an EMBL/GenBank/DDBJ whole genome shotgun (WGS) entry which is preliminary data.</text>
</comment>
<protein>
    <submittedName>
        <fullName evidence="1">Uncharacterized protein</fullName>
    </submittedName>
</protein>